<dbReference type="AlphaFoldDB" id="A0A0B1SY70"/>
<evidence type="ECO:0000313" key="3">
    <source>
        <dbReference type="EMBL" id="KHJ88866.1"/>
    </source>
</evidence>
<proteinExistence type="predicted"/>
<dbReference type="SUPFAM" id="SSF57959">
    <property type="entry name" value="Leucine zipper domain"/>
    <property type="match status" value="1"/>
</dbReference>
<sequence>MLPAFGASAFDPQPFAYNPYGYSVPFPTYGAPPAMPTAGQPCATSPFYSDSTCSKSSTPACSKSESEISSDEAYRRRREKRDRNNEAARNSRIRRKAREGRVAKEAEVLQKENQMLRDEVGELKKVFYTLQEELTTRRTTDAGNVENIALYQNIEFSYNAQLL</sequence>
<protein>
    <submittedName>
        <fullName evidence="3">Basic region leucine zipper</fullName>
    </submittedName>
</protein>
<dbReference type="Proteomes" id="UP000053660">
    <property type="component" value="Unassembled WGS sequence"/>
</dbReference>
<dbReference type="InterPro" id="IPR004827">
    <property type="entry name" value="bZIP"/>
</dbReference>
<dbReference type="OrthoDB" id="5824912at2759"/>
<dbReference type="InterPro" id="IPR046347">
    <property type="entry name" value="bZIP_sf"/>
</dbReference>
<evidence type="ECO:0000256" key="1">
    <source>
        <dbReference type="SAM" id="MobiDB-lite"/>
    </source>
</evidence>
<dbReference type="Gene3D" id="1.20.5.170">
    <property type="match status" value="1"/>
</dbReference>
<dbReference type="GO" id="GO:0000981">
    <property type="term" value="F:DNA-binding transcription factor activity, RNA polymerase II-specific"/>
    <property type="evidence" value="ECO:0007669"/>
    <property type="project" value="TreeGrafter"/>
</dbReference>
<dbReference type="EMBL" id="KN555075">
    <property type="protein sequence ID" value="KHJ88866.1"/>
    <property type="molecule type" value="Genomic_DNA"/>
</dbReference>
<dbReference type="Pfam" id="PF07716">
    <property type="entry name" value="bZIP_2"/>
    <property type="match status" value="1"/>
</dbReference>
<accession>A0A0B1SY70</accession>
<dbReference type="PANTHER" id="PTHR23334:SF20">
    <property type="entry name" value="BASIC LEUCINE ZIPPER 24"/>
    <property type="match status" value="1"/>
</dbReference>
<feature type="region of interest" description="Disordered" evidence="1">
    <location>
        <begin position="45"/>
        <end position="100"/>
    </location>
</feature>
<dbReference type="PROSITE" id="PS50217">
    <property type="entry name" value="BZIP"/>
    <property type="match status" value="1"/>
</dbReference>
<gene>
    <name evidence="3" type="ORF">OESDEN_11329</name>
</gene>
<organism evidence="3 4">
    <name type="scientific">Oesophagostomum dentatum</name>
    <name type="common">Nodular worm</name>
    <dbReference type="NCBI Taxonomy" id="61180"/>
    <lineage>
        <taxon>Eukaryota</taxon>
        <taxon>Metazoa</taxon>
        <taxon>Ecdysozoa</taxon>
        <taxon>Nematoda</taxon>
        <taxon>Chromadorea</taxon>
        <taxon>Rhabditida</taxon>
        <taxon>Rhabditina</taxon>
        <taxon>Rhabditomorpha</taxon>
        <taxon>Strongyloidea</taxon>
        <taxon>Strongylidae</taxon>
        <taxon>Oesophagostomum</taxon>
    </lineage>
</organism>
<feature type="domain" description="BZIP" evidence="2">
    <location>
        <begin position="74"/>
        <end position="137"/>
    </location>
</feature>
<dbReference type="PANTHER" id="PTHR23334">
    <property type="entry name" value="CCAAT/ENHANCER BINDING PROTEIN"/>
    <property type="match status" value="1"/>
</dbReference>
<dbReference type="CDD" id="cd14813">
    <property type="entry name" value="bZIP_BmCbz-like"/>
    <property type="match status" value="1"/>
</dbReference>
<dbReference type="SMART" id="SM00338">
    <property type="entry name" value="BRLZ"/>
    <property type="match status" value="1"/>
</dbReference>
<keyword evidence="4" id="KW-1185">Reference proteome</keyword>
<dbReference type="GO" id="GO:0006351">
    <property type="term" value="P:DNA-templated transcription"/>
    <property type="evidence" value="ECO:0007669"/>
    <property type="project" value="InterPro"/>
</dbReference>
<evidence type="ECO:0000259" key="2">
    <source>
        <dbReference type="PROSITE" id="PS50217"/>
    </source>
</evidence>
<reference evidence="3 4" key="1">
    <citation type="submission" date="2014-03" db="EMBL/GenBank/DDBJ databases">
        <title>Draft genome of the hookworm Oesophagostomum dentatum.</title>
        <authorList>
            <person name="Mitreva M."/>
        </authorList>
    </citation>
    <scope>NUCLEOTIDE SEQUENCE [LARGE SCALE GENOMIC DNA]</scope>
    <source>
        <strain evidence="3 4">OD-Hann</strain>
    </source>
</reference>
<dbReference type="PROSITE" id="PS00036">
    <property type="entry name" value="BZIP_BASIC"/>
    <property type="match status" value="1"/>
</dbReference>
<feature type="compositionally biased region" description="Polar residues" evidence="1">
    <location>
        <begin position="45"/>
        <end position="63"/>
    </location>
</feature>
<evidence type="ECO:0000313" key="4">
    <source>
        <dbReference type="Proteomes" id="UP000053660"/>
    </source>
</evidence>
<dbReference type="InterPro" id="IPR031106">
    <property type="entry name" value="C/EBP"/>
</dbReference>
<name>A0A0B1SY70_OESDE</name>
<dbReference type="GO" id="GO:0000978">
    <property type="term" value="F:RNA polymerase II cis-regulatory region sequence-specific DNA binding"/>
    <property type="evidence" value="ECO:0007669"/>
    <property type="project" value="TreeGrafter"/>
</dbReference>